<dbReference type="InterPro" id="IPR052897">
    <property type="entry name" value="Sec-Metab_Biosynth_Hydrolase"/>
</dbReference>
<evidence type="ECO:0000259" key="1">
    <source>
        <dbReference type="Pfam" id="PF12697"/>
    </source>
</evidence>
<dbReference type="InterPro" id="IPR000073">
    <property type="entry name" value="AB_hydrolase_1"/>
</dbReference>
<gene>
    <name evidence="2" type="ORF">J2S44_006220</name>
</gene>
<keyword evidence="3" id="KW-1185">Reference proteome</keyword>
<dbReference type="SUPFAM" id="SSF53474">
    <property type="entry name" value="alpha/beta-Hydrolases"/>
    <property type="match status" value="1"/>
</dbReference>
<proteinExistence type="predicted"/>
<dbReference type="Proteomes" id="UP001183629">
    <property type="component" value="Unassembled WGS sequence"/>
</dbReference>
<dbReference type="Pfam" id="PF12697">
    <property type="entry name" value="Abhydrolase_6"/>
    <property type="match status" value="1"/>
</dbReference>
<organism evidence="2 3">
    <name type="scientific">Catenuloplanes niger</name>
    <dbReference type="NCBI Taxonomy" id="587534"/>
    <lineage>
        <taxon>Bacteria</taxon>
        <taxon>Bacillati</taxon>
        <taxon>Actinomycetota</taxon>
        <taxon>Actinomycetes</taxon>
        <taxon>Micromonosporales</taxon>
        <taxon>Micromonosporaceae</taxon>
        <taxon>Catenuloplanes</taxon>
    </lineage>
</organism>
<comment type="caution">
    <text evidence="2">The sequence shown here is derived from an EMBL/GenBank/DDBJ whole genome shotgun (WGS) entry which is preliminary data.</text>
</comment>
<dbReference type="EMBL" id="JAVDYC010000001">
    <property type="protein sequence ID" value="MDR7325970.1"/>
    <property type="molecule type" value="Genomic_DNA"/>
</dbReference>
<reference evidence="2 3" key="1">
    <citation type="submission" date="2023-07" db="EMBL/GenBank/DDBJ databases">
        <title>Sequencing the genomes of 1000 actinobacteria strains.</title>
        <authorList>
            <person name="Klenk H.-P."/>
        </authorList>
    </citation>
    <scope>NUCLEOTIDE SEQUENCE [LARGE SCALE GENOMIC DNA]</scope>
    <source>
        <strain evidence="2 3">DSM 44711</strain>
    </source>
</reference>
<feature type="domain" description="AB hydrolase-1" evidence="1">
    <location>
        <begin position="6"/>
        <end position="225"/>
    </location>
</feature>
<dbReference type="PANTHER" id="PTHR37017">
    <property type="entry name" value="AB HYDROLASE-1 DOMAIN-CONTAINING PROTEIN-RELATED"/>
    <property type="match status" value="1"/>
</dbReference>
<sequence length="230" mass="23942">MTQKNLVLIPGAWHGAWAWQPVARRLRAAGHRAVPLTMPGLDGDPSGVTLADAIDHVVDTIVRLDLRDVVLVAHSWGGYPATGAALRVPDRIAEVVYVSAVVPRAGVSQADELAPETGAFVRAAIESGGTVPIDLGAVRAVLLPGEPEPVQRLVTELLVPHPGRYFLDALDEATLPVPARYVLAADDVALARPGAEFAARLGVAPIPVPGGHETLLTHPDDVAAAILAAG</sequence>
<dbReference type="RefSeq" id="WP_310421117.1">
    <property type="nucleotide sequence ID" value="NZ_JAVDYC010000001.1"/>
</dbReference>
<dbReference type="AlphaFoldDB" id="A0AAE3ZW87"/>
<protein>
    <submittedName>
        <fullName evidence="2">Pimeloyl-ACP methyl ester carboxylesterase</fullName>
    </submittedName>
</protein>
<evidence type="ECO:0000313" key="2">
    <source>
        <dbReference type="EMBL" id="MDR7325970.1"/>
    </source>
</evidence>
<dbReference type="PANTHER" id="PTHR37017:SF11">
    <property type="entry name" value="ESTERASE_LIPASE_THIOESTERASE DOMAIN-CONTAINING PROTEIN"/>
    <property type="match status" value="1"/>
</dbReference>
<evidence type="ECO:0000313" key="3">
    <source>
        <dbReference type="Proteomes" id="UP001183629"/>
    </source>
</evidence>
<accession>A0AAE3ZW87</accession>
<dbReference type="GO" id="GO:0003824">
    <property type="term" value="F:catalytic activity"/>
    <property type="evidence" value="ECO:0007669"/>
    <property type="project" value="UniProtKB-ARBA"/>
</dbReference>
<name>A0AAE3ZW87_9ACTN</name>
<dbReference type="Gene3D" id="3.40.50.1820">
    <property type="entry name" value="alpha/beta hydrolase"/>
    <property type="match status" value="1"/>
</dbReference>
<dbReference type="InterPro" id="IPR029058">
    <property type="entry name" value="AB_hydrolase_fold"/>
</dbReference>